<dbReference type="InterPro" id="IPR013762">
    <property type="entry name" value="Integrase-like_cat_sf"/>
</dbReference>
<evidence type="ECO:0000256" key="11">
    <source>
        <dbReference type="NCBIfam" id="TIGR02224"/>
    </source>
</evidence>
<comment type="caution">
    <text evidence="14">The sequence shown here is derived from an EMBL/GenBank/DDBJ whole genome shotgun (WGS) entry which is preliminary data.</text>
</comment>
<dbReference type="PROSITE" id="PS51900">
    <property type="entry name" value="CB"/>
    <property type="match status" value="1"/>
</dbReference>
<evidence type="ECO:0000256" key="6">
    <source>
        <dbReference type="ARBA" id="ARBA00022908"/>
    </source>
</evidence>
<feature type="active site" evidence="10">
    <location>
        <position position="174"/>
    </location>
</feature>
<keyword evidence="8 10" id="KW-0233">DNA recombination</keyword>
<evidence type="ECO:0000313" key="14">
    <source>
        <dbReference type="EMBL" id="PKG25179.1"/>
    </source>
</evidence>
<evidence type="ECO:0000256" key="2">
    <source>
        <dbReference type="ARBA" id="ARBA00006657"/>
    </source>
</evidence>
<name>A0A2N0Z6P6_9BACI</name>
<dbReference type="GO" id="GO:0007059">
    <property type="term" value="P:chromosome segregation"/>
    <property type="evidence" value="ECO:0007669"/>
    <property type="project" value="UniProtKB-UniRule"/>
</dbReference>
<dbReference type="EMBL" id="PISE01000006">
    <property type="protein sequence ID" value="PKG25179.1"/>
    <property type="molecule type" value="Genomic_DNA"/>
</dbReference>
<dbReference type="InterPro" id="IPR050090">
    <property type="entry name" value="Tyrosine_recombinase_XerCD"/>
</dbReference>
<dbReference type="Gene3D" id="1.10.443.10">
    <property type="entry name" value="Intergrase catalytic core"/>
    <property type="match status" value="1"/>
</dbReference>
<dbReference type="OrthoDB" id="9801717at2"/>
<dbReference type="RefSeq" id="WP_101175500.1">
    <property type="nucleotide sequence ID" value="NZ_PISE01000006.1"/>
</dbReference>
<evidence type="ECO:0000259" key="13">
    <source>
        <dbReference type="PROSITE" id="PS51900"/>
    </source>
</evidence>
<keyword evidence="15" id="KW-1185">Reference proteome</keyword>
<feature type="domain" description="Core-binding (CB)" evidence="13">
    <location>
        <begin position="3"/>
        <end position="89"/>
    </location>
</feature>
<evidence type="ECO:0000256" key="10">
    <source>
        <dbReference type="HAMAP-Rule" id="MF_01808"/>
    </source>
</evidence>
<dbReference type="SUPFAM" id="SSF56349">
    <property type="entry name" value="DNA breaking-rejoining enzymes"/>
    <property type="match status" value="1"/>
</dbReference>
<keyword evidence="7 10" id="KW-0238">DNA-binding</keyword>
<evidence type="ECO:0000256" key="5">
    <source>
        <dbReference type="ARBA" id="ARBA00022829"/>
    </source>
</evidence>
<dbReference type="InterPro" id="IPR010998">
    <property type="entry name" value="Integrase_recombinase_N"/>
</dbReference>
<evidence type="ECO:0000256" key="9">
    <source>
        <dbReference type="ARBA" id="ARBA00023306"/>
    </source>
</evidence>
<dbReference type="InterPro" id="IPR011010">
    <property type="entry name" value="DNA_brk_join_enz"/>
</dbReference>
<dbReference type="NCBIfam" id="NF040815">
    <property type="entry name" value="recomb_XerA_Arch"/>
    <property type="match status" value="1"/>
</dbReference>
<feature type="domain" description="Tyr recombinase" evidence="12">
    <location>
        <begin position="110"/>
        <end position="295"/>
    </location>
</feature>
<dbReference type="PANTHER" id="PTHR30349:SF77">
    <property type="entry name" value="TYROSINE RECOMBINASE XERC"/>
    <property type="match status" value="1"/>
</dbReference>
<comment type="subunit">
    <text evidence="10">Forms a cyclic heterotetrameric complex composed of two molecules of XerC and two molecules of XerD.</text>
</comment>
<dbReference type="GO" id="GO:0005737">
    <property type="term" value="C:cytoplasm"/>
    <property type="evidence" value="ECO:0007669"/>
    <property type="project" value="UniProtKB-SubCell"/>
</dbReference>
<dbReference type="InterPro" id="IPR044068">
    <property type="entry name" value="CB"/>
</dbReference>
<keyword evidence="3 10" id="KW-0963">Cytoplasm</keyword>
<evidence type="ECO:0000259" key="12">
    <source>
        <dbReference type="PROSITE" id="PS51898"/>
    </source>
</evidence>
<dbReference type="PROSITE" id="PS51898">
    <property type="entry name" value="TYR_RECOMBINASE"/>
    <property type="match status" value="1"/>
</dbReference>
<dbReference type="InterPro" id="IPR002104">
    <property type="entry name" value="Integrase_catalytic"/>
</dbReference>
<feature type="active site" description="O-(3'-phospho-DNA)-tyrosine intermediate" evidence="10">
    <location>
        <position position="282"/>
    </location>
</feature>
<dbReference type="Gene3D" id="1.10.150.130">
    <property type="match status" value="1"/>
</dbReference>
<dbReference type="InterPro" id="IPR011931">
    <property type="entry name" value="Recomb_XerC"/>
</dbReference>
<protein>
    <recommendedName>
        <fullName evidence="10 11">Tyrosine recombinase XerC</fullName>
    </recommendedName>
</protein>
<dbReference type="GO" id="GO:0009037">
    <property type="term" value="F:tyrosine-based site-specific recombinase activity"/>
    <property type="evidence" value="ECO:0007669"/>
    <property type="project" value="UniProtKB-UniRule"/>
</dbReference>
<feature type="active site" evidence="10">
    <location>
        <position position="273"/>
    </location>
</feature>
<evidence type="ECO:0000256" key="8">
    <source>
        <dbReference type="ARBA" id="ARBA00023172"/>
    </source>
</evidence>
<evidence type="ECO:0000256" key="4">
    <source>
        <dbReference type="ARBA" id="ARBA00022618"/>
    </source>
</evidence>
<keyword evidence="6 10" id="KW-0229">DNA integration</keyword>
<feature type="active site" evidence="10">
    <location>
        <position position="250"/>
    </location>
</feature>
<dbReference type="Pfam" id="PF00589">
    <property type="entry name" value="Phage_integrase"/>
    <property type="match status" value="1"/>
</dbReference>
<dbReference type="HAMAP" id="MF_01808">
    <property type="entry name" value="Recomb_XerC_XerD"/>
    <property type="match status" value="1"/>
</dbReference>
<dbReference type="Proteomes" id="UP000233375">
    <property type="component" value="Unassembled WGS sequence"/>
</dbReference>
<dbReference type="GO" id="GO:0003677">
    <property type="term" value="F:DNA binding"/>
    <property type="evidence" value="ECO:0007669"/>
    <property type="project" value="UniProtKB-UniRule"/>
</dbReference>
<dbReference type="NCBIfam" id="TIGR02224">
    <property type="entry name" value="recomb_XerC"/>
    <property type="match status" value="1"/>
</dbReference>
<dbReference type="GO" id="GO:0051301">
    <property type="term" value="P:cell division"/>
    <property type="evidence" value="ECO:0007669"/>
    <property type="project" value="UniProtKB-UniRule"/>
</dbReference>
<keyword evidence="4 10" id="KW-0132">Cell division</keyword>
<evidence type="ECO:0000256" key="7">
    <source>
        <dbReference type="ARBA" id="ARBA00023125"/>
    </source>
</evidence>
<feature type="active site" evidence="10">
    <location>
        <position position="247"/>
    </location>
</feature>
<dbReference type="PANTHER" id="PTHR30349">
    <property type="entry name" value="PHAGE INTEGRASE-RELATED"/>
    <property type="match status" value="1"/>
</dbReference>
<sequence length="301" mass="34712">MDTEENASLQLFIEYLQIEKNCSPYTIEFYQQDIKQFFLFMTNQAIVDLNEVNSSDVRIYLTKLFDEQLARKSIARKISSLRSFYRFLVREEIIEANPFSTISIPKLEKRLPGFFYEEELQQLFLSCDSLTPLGLRNKALLELLYATGIRVGECTKIQLKDIDFSISTILIKGKGQKERYVPFGSFAHAALESYIKEGRIKLVGNNGNKHNFLFVNYRGGVLTDRGVRDILNKMMNTLSSGDKIYPHKLRHSFATHLLANGADMRTVQELLGHSSLSSTQIYTHVTNEYLKKTYMSYHPRA</sequence>
<accession>A0A2N0Z6P6</accession>
<keyword evidence="9 10" id="KW-0131">Cell cycle</keyword>
<proteinExistence type="inferred from homology"/>
<dbReference type="Pfam" id="PF02899">
    <property type="entry name" value="Phage_int_SAM_1"/>
    <property type="match status" value="1"/>
</dbReference>
<dbReference type="InterPro" id="IPR023009">
    <property type="entry name" value="Tyrosine_recombinase_XerC/XerD"/>
</dbReference>
<comment type="function">
    <text evidence="10">Site-specific tyrosine recombinase, which acts by catalyzing the cutting and rejoining of the recombining DNA molecules. The XerC-XerD complex is essential to convert dimers of the bacterial chromosome into monomers to permit their segregation at cell division. It also contributes to the segregational stability of plasmids.</text>
</comment>
<organism evidence="14 15">
    <name type="scientific">Niallia nealsonii</name>
    <dbReference type="NCBI Taxonomy" id="115979"/>
    <lineage>
        <taxon>Bacteria</taxon>
        <taxon>Bacillati</taxon>
        <taxon>Bacillota</taxon>
        <taxon>Bacilli</taxon>
        <taxon>Bacillales</taxon>
        <taxon>Bacillaceae</taxon>
        <taxon>Niallia</taxon>
    </lineage>
</organism>
<reference evidence="14 15" key="1">
    <citation type="journal article" date="2003" name="Int. J. Syst. Evol. Microbiol.">
        <title>Bacillus nealsonii sp. nov., isolated from a spacecraft-assembly facility, whose spores are gamma-radiation resistant.</title>
        <authorList>
            <person name="Venkateswaran K."/>
            <person name="Kempf M."/>
            <person name="Chen F."/>
            <person name="Satomi M."/>
            <person name="Nicholson W."/>
            <person name="Kern R."/>
        </authorList>
    </citation>
    <scope>NUCLEOTIDE SEQUENCE [LARGE SCALE GENOMIC DNA]</scope>
    <source>
        <strain evidence="14 15">FO-92</strain>
    </source>
</reference>
<dbReference type="NCBIfam" id="NF001399">
    <property type="entry name" value="PRK00283.1"/>
    <property type="match status" value="1"/>
</dbReference>
<dbReference type="CDD" id="cd00798">
    <property type="entry name" value="INT_XerDC_C"/>
    <property type="match status" value="1"/>
</dbReference>
<feature type="active site" evidence="10">
    <location>
        <position position="150"/>
    </location>
</feature>
<dbReference type="InterPro" id="IPR004107">
    <property type="entry name" value="Integrase_SAM-like_N"/>
</dbReference>
<dbReference type="GO" id="GO:0006313">
    <property type="term" value="P:DNA transposition"/>
    <property type="evidence" value="ECO:0007669"/>
    <property type="project" value="UniProtKB-UniRule"/>
</dbReference>
<evidence type="ECO:0000256" key="1">
    <source>
        <dbReference type="ARBA" id="ARBA00004496"/>
    </source>
</evidence>
<keyword evidence="5 10" id="KW-0159">Chromosome partition</keyword>
<dbReference type="AlphaFoldDB" id="A0A2N0Z6P6"/>
<evidence type="ECO:0000256" key="3">
    <source>
        <dbReference type="ARBA" id="ARBA00022490"/>
    </source>
</evidence>
<gene>
    <name evidence="10 14" type="primary">xerC</name>
    <name evidence="14" type="ORF">CWS01_02650</name>
</gene>
<comment type="similarity">
    <text evidence="2 10">Belongs to the 'phage' integrase family. XerC subfamily.</text>
</comment>
<evidence type="ECO:0000313" key="15">
    <source>
        <dbReference type="Proteomes" id="UP000233375"/>
    </source>
</evidence>
<comment type="subcellular location">
    <subcellularLocation>
        <location evidence="1 10">Cytoplasm</location>
    </subcellularLocation>
</comment>